<dbReference type="AlphaFoldDB" id="A0A4Q7ZNP9"/>
<dbReference type="OrthoDB" id="5185521at2"/>
<keyword evidence="2" id="KW-0472">Membrane</keyword>
<protein>
    <submittedName>
        <fullName evidence="3">Putative membrane protein</fullName>
    </submittedName>
</protein>
<feature type="compositionally biased region" description="Low complexity" evidence="1">
    <location>
        <begin position="292"/>
        <end position="312"/>
    </location>
</feature>
<proteinExistence type="predicted"/>
<keyword evidence="2" id="KW-0812">Transmembrane</keyword>
<feature type="region of interest" description="Disordered" evidence="1">
    <location>
        <begin position="283"/>
        <end position="312"/>
    </location>
</feature>
<reference evidence="3 4" key="1">
    <citation type="submission" date="2019-02" db="EMBL/GenBank/DDBJ databases">
        <title>Sequencing the genomes of 1000 actinobacteria strains.</title>
        <authorList>
            <person name="Klenk H.-P."/>
        </authorList>
    </citation>
    <scope>NUCLEOTIDE SEQUENCE [LARGE SCALE GENOMIC DNA]</scope>
    <source>
        <strain evidence="3 4">DSM 45162</strain>
    </source>
</reference>
<evidence type="ECO:0000313" key="3">
    <source>
        <dbReference type="EMBL" id="RZU52113.1"/>
    </source>
</evidence>
<dbReference type="Pfam" id="PF22564">
    <property type="entry name" value="HAAS"/>
    <property type="match status" value="1"/>
</dbReference>
<evidence type="ECO:0000256" key="2">
    <source>
        <dbReference type="SAM" id="Phobius"/>
    </source>
</evidence>
<evidence type="ECO:0000256" key="1">
    <source>
        <dbReference type="SAM" id="MobiDB-lite"/>
    </source>
</evidence>
<dbReference type="Proteomes" id="UP000292564">
    <property type="component" value="Unassembled WGS sequence"/>
</dbReference>
<name>A0A4Q7ZNP9_9ACTN</name>
<sequence>MNGTAQDEIAAYVFAVRAALGDLPESLRDELLEDLPEHLAEVLAEGEGTLIERLGVPSAYAAELRTSAGFVGGFPDPPPPSPDRLRELGQELRRGLGIVDRRLGPLFGAARASEFLAMLRPAWWVLRGYLVAMVLAGILDDSGQSIGLLPRIGGSEAVALVLLAAGVLGSIWVGRRTVNLTHWPRYALYAASVILVIVALGGFTLADSNSLDPEYTDVGYSDPYGNVQDVFVYDQQGRLVKGARLFDQDGTPIHLGNPWCDVAADGSGPNAADESVYPYCPQNAPFEMPSAGPTGSASPRTPSATAAPSPGR</sequence>
<feature type="transmembrane region" description="Helical" evidence="2">
    <location>
        <begin position="151"/>
        <end position="174"/>
    </location>
</feature>
<evidence type="ECO:0000313" key="4">
    <source>
        <dbReference type="Proteomes" id="UP000292564"/>
    </source>
</evidence>
<comment type="caution">
    <text evidence="3">The sequence shown here is derived from an EMBL/GenBank/DDBJ whole genome shotgun (WGS) entry which is preliminary data.</text>
</comment>
<feature type="transmembrane region" description="Helical" evidence="2">
    <location>
        <begin position="121"/>
        <end position="139"/>
    </location>
</feature>
<accession>A0A4Q7ZNP9</accession>
<keyword evidence="4" id="KW-1185">Reference proteome</keyword>
<dbReference type="RefSeq" id="WP_130510773.1">
    <property type="nucleotide sequence ID" value="NZ_SHKY01000001.1"/>
</dbReference>
<organism evidence="3 4">
    <name type="scientific">Krasilnikovia cinnamomea</name>
    <dbReference type="NCBI Taxonomy" id="349313"/>
    <lineage>
        <taxon>Bacteria</taxon>
        <taxon>Bacillati</taxon>
        <taxon>Actinomycetota</taxon>
        <taxon>Actinomycetes</taxon>
        <taxon>Micromonosporales</taxon>
        <taxon>Micromonosporaceae</taxon>
        <taxon>Krasilnikovia</taxon>
    </lineage>
</organism>
<gene>
    <name evidence="3" type="ORF">EV385_3954</name>
</gene>
<keyword evidence="2" id="KW-1133">Transmembrane helix</keyword>
<feature type="transmembrane region" description="Helical" evidence="2">
    <location>
        <begin position="186"/>
        <end position="206"/>
    </location>
</feature>
<dbReference type="EMBL" id="SHKY01000001">
    <property type="protein sequence ID" value="RZU52113.1"/>
    <property type="molecule type" value="Genomic_DNA"/>
</dbReference>